<sequence>MTTIPVTIFEFDAVYPERAAQEQADKKKLNAFGMFAKFNPLKHPKDDTVLAGQSVLRYEPFWKVEAIRTVDYTCQVNYPITILNPYARQISLSDSDFDVIDGAEKRKIEIPAVEHCIRSLKVSAFRDALERDIPGSTLSAYLAKYAHHEVVAMDNPEALRPKLTIVSVVQETLAQLQGQAINATEIVNDETVFYALCLYYRPVYAFEFIWSAGDRRGVIEVNGLTGETDENGEWFREKLDRVLTKEMLIEAASELAGALVPGGGFVVKAISKIAS</sequence>
<protein>
    <submittedName>
        <fullName evidence="1">Uncharacterized protein</fullName>
    </submittedName>
</protein>
<gene>
    <name evidence="1" type="ORF">WJ33_28140</name>
</gene>
<proteinExistence type="predicted"/>
<reference evidence="1 2" key="1">
    <citation type="submission" date="2015-11" db="EMBL/GenBank/DDBJ databases">
        <title>Expanding the genomic diversity of Burkholderia species for the development of highly accurate diagnostics.</title>
        <authorList>
            <person name="Sahl J."/>
            <person name="Keim P."/>
            <person name="Wagner D."/>
        </authorList>
    </citation>
    <scope>NUCLEOTIDE SEQUENCE [LARGE SCALE GENOMIC DNA]</scope>
    <source>
        <strain evidence="1 2">MSMB2036</strain>
    </source>
</reference>
<dbReference type="RefSeq" id="WP_059753250.1">
    <property type="nucleotide sequence ID" value="NZ_CP013416.1"/>
</dbReference>
<name>A0A118HR40_9BURK</name>
<organism evidence="1 2">
    <name type="scientific">Burkholderia ubonensis</name>
    <dbReference type="NCBI Taxonomy" id="101571"/>
    <lineage>
        <taxon>Bacteria</taxon>
        <taxon>Pseudomonadati</taxon>
        <taxon>Pseudomonadota</taxon>
        <taxon>Betaproteobacteria</taxon>
        <taxon>Burkholderiales</taxon>
        <taxon>Burkholderiaceae</taxon>
        <taxon>Burkholderia</taxon>
        <taxon>Burkholderia cepacia complex</taxon>
    </lineage>
</organism>
<comment type="caution">
    <text evidence="1">The sequence shown here is derived from an EMBL/GenBank/DDBJ whole genome shotgun (WGS) entry which is preliminary data.</text>
</comment>
<dbReference type="EMBL" id="LOXM01000155">
    <property type="protein sequence ID" value="KVG63876.1"/>
    <property type="molecule type" value="Genomic_DNA"/>
</dbReference>
<evidence type="ECO:0000313" key="2">
    <source>
        <dbReference type="Proteomes" id="UP000064029"/>
    </source>
</evidence>
<accession>A0A118HR40</accession>
<evidence type="ECO:0000313" key="1">
    <source>
        <dbReference type="EMBL" id="KVG63876.1"/>
    </source>
</evidence>
<dbReference type="OrthoDB" id="6057289at2"/>
<dbReference type="Proteomes" id="UP000064029">
    <property type="component" value="Unassembled WGS sequence"/>
</dbReference>
<dbReference type="AlphaFoldDB" id="A0A118HR40"/>